<dbReference type="RefSeq" id="XP_052739698.1">
    <property type="nucleotide sequence ID" value="XM_052883738.1"/>
</dbReference>
<feature type="compositionally biased region" description="Polar residues" evidence="1">
    <location>
        <begin position="68"/>
        <end position="85"/>
    </location>
</feature>
<reference evidence="4" key="1">
    <citation type="submission" date="2025-08" db="UniProtKB">
        <authorList>
            <consortium name="RefSeq"/>
        </authorList>
    </citation>
    <scope>IDENTIFICATION</scope>
</reference>
<feature type="chain" id="PRO_5046922188" evidence="2">
    <location>
        <begin position="32"/>
        <end position="85"/>
    </location>
</feature>
<gene>
    <name evidence="4" type="primary">LOC128198394</name>
</gene>
<evidence type="ECO:0000313" key="4">
    <source>
        <dbReference type="RefSeq" id="XP_052739698.1"/>
    </source>
</evidence>
<dbReference type="GeneID" id="128198394"/>
<feature type="region of interest" description="Disordered" evidence="1">
    <location>
        <begin position="63"/>
        <end position="85"/>
    </location>
</feature>
<sequence length="85" mass="9020">MGWCPANSKVEAGWVVLLVVVLCWCMVLAHAAPAQLCTASSESDTRAARFCQALNTFLEQSAKHSTHSDAASKQAVVSRSPSLTS</sequence>
<evidence type="ECO:0000313" key="3">
    <source>
        <dbReference type="Proteomes" id="UP001652582"/>
    </source>
</evidence>
<proteinExistence type="predicted"/>
<keyword evidence="3" id="KW-1185">Reference proteome</keyword>
<evidence type="ECO:0000256" key="1">
    <source>
        <dbReference type="SAM" id="MobiDB-lite"/>
    </source>
</evidence>
<dbReference type="Proteomes" id="UP001652582">
    <property type="component" value="Chromosome 10"/>
</dbReference>
<protein>
    <submittedName>
        <fullName evidence="4">Myosuppressin-like</fullName>
    </submittedName>
</protein>
<name>A0ABM3LKU4_BICAN</name>
<keyword evidence="2" id="KW-0732">Signal</keyword>
<organism evidence="3 4">
    <name type="scientific">Bicyclus anynana</name>
    <name type="common">Squinting bush brown butterfly</name>
    <dbReference type="NCBI Taxonomy" id="110368"/>
    <lineage>
        <taxon>Eukaryota</taxon>
        <taxon>Metazoa</taxon>
        <taxon>Ecdysozoa</taxon>
        <taxon>Arthropoda</taxon>
        <taxon>Hexapoda</taxon>
        <taxon>Insecta</taxon>
        <taxon>Pterygota</taxon>
        <taxon>Neoptera</taxon>
        <taxon>Endopterygota</taxon>
        <taxon>Lepidoptera</taxon>
        <taxon>Glossata</taxon>
        <taxon>Ditrysia</taxon>
        <taxon>Papilionoidea</taxon>
        <taxon>Nymphalidae</taxon>
        <taxon>Satyrinae</taxon>
        <taxon>Satyrini</taxon>
        <taxon>Mycalesina</taxon>
        <taxon>Bicyclus</taxon>
    </lineage>
</organism>
<feature type="signal peptide" evidence="2">
    <location>
        <begin position="1"/>
        <end position="31"/>
    </location>
</feature>
<accession>A0ABM3LKU4</accession>
<evidence type="ECO:0000256" key="2">
    <source>
        <dbReference type="SAM" id="SignalP"/>
    </source>
</evidence>